<proteinExistence type="predicted"/>
<dbReference type="Proteomes" id="UP001157125">
    <property type="component" value="Unassembled WGS sequence"/>
</dbReference>
<protein>
    <recommendedName>
        <fullName evidence="5">Cell division protein FtsL</fullName>
    </recommendedName>
</protein>
<feature type="transmembrane region" description="Helical" evidence="2">
    <location>
        <begin position="49"/>
        <end position="69"/>
    </location>
</feature>
<keyword evidence="2" id="KW-1133">Transmembrane helix</keyword>
<organism evidence="3 4">
    <name type="scientific">Demequina litorisediminis</name>
    <dbReference type="NCBI Taxonomy" id="1849022"/>
    <lineage>
        <taxon>Bacteria</taxon>
        <taxon>Bacillati</taxon>
        <taxon>Actinomycetota</taxon>
        <taxon>Actinomycetes</taxon>
        <taxon>Micrococcales</taxon>
        <taxon>Demequinaceae</taxon>
        <taxon>Demequina</taxon>
    </lineage>
</organism>
<evidence type="ECO:0000313" key="4">
    <source>
        <dbReference type="Proteomes" id="UP001157125"/>
    </source>
</evidence>
<evidence type="ECO:0000256" key="2">
    <source>
        <dbReference type="SAM" id="Phobius"/>
    </source>
</evidence>
<feature type="region of interest" description="Disordered" evidence="1">
    <location>
        <begin position="1"/>
        <end position="32"/>
    </location>
</feature>
<name>A0ABQ6IKC5_9MICO</name>
<comment type="caution">
    <text evidence="3">The sequence shown here is derived from an EMBL/GenBank/DDBJ whole genome shotgun (WGS) entry which is preliminary data.</text>
</comment>
<sequence>MSAAPVRQHRPVAVGATARRANASSPAPEPRRHLHAVAAPEQARSIAPFAWTCIAIVLTSLLAVLLINTQMTKGAYERRDLKIEIASLHQQSATLTDQLERNDSPTYLAQRASDLGMEPASTLGSVSIADGAVLEQGE</sequence>
<keyword evidence="2" id="KW-0472">Membrane</keyword>
<gene>
    <name evidence="3" type="ORF">GCM10025876_33620</name>
</gene>
<evidence type="ECO:0000313" key="3">
    <source>
        <dbReference type="EMBL" id="GMA37158.1"/>
    </source>
</evidence>
<keyword evidence="2" id="KW-0812">Transmembrane</keyword>
<dbReference type="RefSeq" id="WP_284328975.1">
    <property type="nucleotide sequence ID" value="NZ_BSUN01000001.1"/>
</dbReference>
<accession>A0ABQ6IKC5</accession>
<dbReference type="EMBL" id="BSUN01000001">
    <property type="protein sequence ID" value="GMA37158.1"/>
    <property type="molecule type" value="Genomic_DNA"/>
</dbReference>
<keyword evidence="4" id="KW-1185">Reference proteome</keyword>
<reference evidence="4" key="1">
    <citation type="journal article" date="2019" name="Int. J. Syst. Evol. Microbiol.">
        <title>The Global Catalogue of Microorganisms (GCM) 10K type strain sequencing project: providing services to taxonomists for standard genome sequencing and annotation.</title>
        <authorList>
            <consortium name="The Broad Institute Genomics Platform"/>
            <consortium name="The Broad Institute Genome Sequencing Center for Infectious Disease"/>
            <person name="Wu L."/>
            <person name="Ma J."/>
        </authorList>
    </citation>
    <scope>NUCLEOTIDE SEQUENCE [LARGE SCALE GENOMIC DNA]</scope>
    <source>
        <strain evidence="4">NBRC 112299</strain>
    </source>
</reference>
<evidence type="ECO:0008006" key="5">
    <source>
        <dbReference type="Google" id="ProtNLM"/>
    </source>
</evidence>
<evidence type="ECO:0000256" key="1">
    <source>
        <dbReference type="SAM" id="MobiDB-lite"/>
    </source>
</evidence>